<feature type="transmembrane region" description="Helical" evidence="2">
    <location>
        <begin position="12"/>
        <end position="34"/>
    </location>
</feature>
<dbReference type="SUPFAM" id="SSF54523">
    <property type="entry name" value="Pili subunits"/>
    <property type="match status" value="1"/>
</dbReference>
<dbReference type="Pfam" id="PF07963">
    <property type="entry name" value="N_methyl"/>
    <property type="match status" value="1"/>
</dbReference>
<dbReference type="GO" id="GO:0015627">
    <property type="term" value="C:type II protein secretion system complex"/>
    <property type="evidence" value="ECO:0007669"/>
    <property type="project" value="InterPro"/>
</dbReference>
<dbReference type="PANTHER" id="PTHR30093:SF2">
    <property type="entry name" value="TYPE II SECRETION SYSTEM PROTEIN H"/>
    <property type="match status" value="1"/>
</dbReference>
<dbReference type="Proteomes" id="UP001431776">
    <property type="component" value="Unassembled WGS sequence"/>
</dbReference>
<sequence>MGRRAAGSRAFTLIELLVVVAVIAVLMAILMPALSRAREQGKRAVCLSNVKQFGLAWVMYADDNDQKIVNACTVENTEGHNDQEEPCWLYFHDGWTDVERRIQGIQDGAMWPYVGQLKIYKCPTGIRGEVNTYAIVDCMNGAMSSIPNVPANVYIKNRSQIKRPGERMVYVDEGRTSTQSWTIFYDRASWWDSPPTRHGEGTNFSFADGHAEYWKWQDPRTAKLARREGDYGSLIALPDNPDIQRVQRAAWGRLGYEP</sequence>
<evidence type="ECO:0000313" key="4">
    <source>
        <dbReference type="Proteomes" id="UP001431776"/>
    </source>
</evidence>
<dbReference type="Gene3D" id="3.30.700.10">
    <property type="entry name" value="Glycoprotein, Type 4 Pilin"/>
    <property type="match status" value="1"/>
</dbReference>
<keyword evidence="4" id="KW-1185">Reference proteome</keyword>
<dbReference type="NCBIfam" id="TIGR02532">
    <property type="entry name" value="IV_pilin_GFxxxE"/>
    <property type="match status" value="1"/>
</dbReference>
<organism evidence="3 4">
    <name type="scientific">Anaerobaca lacustris</name>
    <dbReference type="NCBI Taxonomy" id="3044600"/>
    <lineage>
        <taxon>Bacteria</taxon>
        <taxon>Pseudomonadati</taxon>
        <taxon>Planctomycetota</taxon>
        <taxon>Phycisphaerae</taxon>
        <taxon>Sedimentisphaerales</taxon>
        <taxon>Anaerobacaceae</taxon>
        <taxon>Anaerobaca</taxon>
    </lineage>
</organism>
<keyword evidence="2" id="KW-1133">Transmembrane helix</keyword>
<dbReference type="InterPro" id="IPR045584">
    <property type="entry name" value="Pilin-like"/>
</dbReference>
<keyword evidence="2" id="KW-0812">Transmembrane</keyword>
<dbReference type="AlphaFoldDB" id="A0AAW6TPQ1"/>
<evidence type="ECO:0000313" key="3">
    <source>
        <dbReference type="EMBL" id="MDI6447681.1"/>
    </source>
</evidence>
<dbReference type="InterPro" id="IPR012902">
    <property type="entry name" value="N_methyl_site"/>
</dbReference>
<protein>
    <submittedName>
        <fullName evidence="3">Prepilin-type N-terminal cleavage/methylation domain-containing protein</fullName>
    </submittedName>
</protein>
<comment type="caution">
    <text evidence="3">The sequence shown here is derived from an EMBL/GenBank/DDBJ whole genome shotgun (WGS) entry which is preliminary data.</text>
</comment>
<dbReference type="GO" id="GO:0015628">
    <property type="term" value="P:protein secretion by the type II secretion system"/>
    <property type="evidence" value="ECO:0007669"/>
    <property type="project" value="InterPro"/>
</dbReference>
<keyword evidence="2" id="KW-0472">Membrane</keyword>
<dbReference type="RefSeq" id="WP_349243091.1">
    <property type="nucleotide sequence ID" value="NZ_JASCXX010000001.1"/>
</dbReference>
<dbReference type="EMBL" id="JASCXX010000001">
    <property type="protein sequence ID" value="MDI6447681.1"/>
    <property type="molecule type" value="Genomic_DNA"/>
</dbReference>
<keyword evidence="1" id="KW-0488">Methylation</keyword>
<name>A0AAW6TPQ1_9BACT</name>
<evidence type="ECO:0000256" key="2">
    <source>
        <dbReference type="SAM" id="Phobius"/>
    </source>
</evidence>
<evidence type="ECO:0000256" key="1">
    <source>
        <dbReference type="ARBA" id="ARBA00022481"/>
    </source>
</evidence>
<accession>A0AAW6TPQ1</accession>
<dbReference type="InterPro" id="IPR000983">
    <property type="entry name" value="Bac_GSPG_pilin"/>
</dbReference>
<dbReference type="PANTHER" id="PTHR30093">
    <property type="entry name" value="GENERAL SECRETION PATHWAY PROTEIN G"/>
    <property type="match status" value="1"/>
</dbReference>
<proteinExistence type="predicted"/>
<gene>
    <name evidence="3" type="ORF">QJ522_01395</name>
</gene>
<dbReference type="PRINTS" id="PR00813">
    <property type="entry name" value="BCTERIALGSPG"/>
</dbReference>
<reference evidence="3" key="1">
    <citation type="submission" date="2023-05" db="EMBL/GenBank/DDBJ databases">
        <title>Anaerotaeda fermentans gen. nov., sp. nov., a novel anaerobic planctomycete of the new family within the order Sedimentisphaerales isolated from Taman Peninsula, Russia.</title>
        <authorList>
            <person name="Khomyakova M.A."/>
            <person name="Merkel A.Y."/>
            <person name="Slobodkin A.I."/>
        </authorList>
    </citation>
    <scope>NUCLEOTIDE SEQUENCE</scope>
    <source>
        <strain evidence="3">M17dextr</strain>
    </source>
</reference>